<accession>A0ABU5UXJ0</accession>
<evidence type="ECO:0000313" key="1">
    <source>
        <dbReference type="EMBL" id="MEA5610245.1"/>
    </source>
</evidence>
<reference evidence="1 2" key="1">
    <citation type="submission" date="2023-12" db="EMBL/GenBank/DDBJ databases">
        <title>Baltic Sea Cyanobacteria.</title>
        <authorList>
            <person name="Delbaje E."/>
            <person name="Fewer D.P."/>
            <person name="Shishido T.K."/>
        </authorList>
    </citation>
    <scope>NUCLEOTIDE SEQUENCE [LARGE SCALE GENOMIC DNA]</scope>
    <source>
        <strain evidence="1 2">UHCC 0060</strain>
    </source>
</reference>
<evidence type="ECO:0000313" key="2">
    <source>
        <dbReference type="Proteomes" id="UP001303285"/>
    </source>
</evidence>
<evidence type="ECO:0008006" key="3">
    <source>
        <dbReference type="Google" id="ProtNLM"/>
    </source>
</evidence>
<name>A0ABU5UXJ0_NODSP</name>
<dbReference type="EMBL" id="JAYGHK010000084">
    <property type="protein sequence ID" value="MEA5610245.1"/>
    <property type="molecule type" value="Genomic_DNA"/>
</dbReference>
<dbReference type="GeneID" id="78017934"/>
<dbReference type="Proteomes" id="UP001303285">
    <property type="component" value="Unassembled WGS sequence"/>
</dbReference>
<keyword evidence="2" id="KW-1185">Reference proteome</keyword>
<sequence length="240" mass="27273">MPERNIGIIGDGATDRAIFRKISECILSNGYENNVTLNYFELKRQTLHDPVEKYCREVGKLNSGCYLTGKQAADFRNAVTHTLYGAFAEFEKEVTEVSNRDIILLTADSEHTLTTPDEYFKDWRFSISKILVGGIETFYGVKAIQGYKHEDLPLVIPLVTFPSTEIFIAAAKDLIGKKPWKNPGELKQLLYGTKNLQTLREEDLQSKALDFITMESIGRIFYHVPESRTFIQTLSLGKYS</sequence>
<organism evidence="1 2">
    <name type="scientific">Nodularia spumigena UHCC 0060</name>
    <dbReference type="NCBI Taxonomy" id="3110300"/>
    <lineage>
        <taxon>Bacteria</taxon>
        <taxon>Bacillati</taxon>
        <taxon>Cyanobacteriota</taxon>
        <taxon>Cyanophyceae</taxon>
        <taxon>Nostocales</taxon>
        <taxon>Nodulariaceae</taxon>
        <taxon>Nodularia</taxon>
    </lineage>
</organism>
<proteinExistence type="predicted"/>
<protein>
    <recommendedName>
        <fullName evidence="3">Tetrapyrrole methylase domain-containing protein</fullName>
    </recommendedName>
</protein>
<comment type="caution">
    <text evidence="1">The sequence shown here is derived from an EMBL/GenBank/DDBJ whole genome shotgun (WGS) entry which is preliminary data.</text>
</comment>
<gene>
    <name evidence="1" type="ORF">VB695_19595</name>
</gene>
<dbReference type="RefSeq" id="WP_006195153.1">
    <property type="nucleotide sequence ID" value="NZ_JAYGHK010000084.1"/>
</dbReference>